<evidence type="ECO:0008006" key="3">
    <source>
        <dbReference type="Google" id="ProtNLM"/>
    </source>
</evidence>
<comment type="caution">
    <text evidence="1">The sequence shown here is derived from an EMBL/GenBank/DDBJ whole genome shotgun (WGS) entry which is preliminary data.</text>
</comment>
<dbReference type="Proteomes" id="UP000775213">
    <property type="component" value="Unassembled WGS sequence"/>
</dbReference>
<reference evidence="1 2" key="1">
    <citation type="journal article" date="2021" name="Hortic Res">
        <title>Chromosome-scale assembly of the Dendrobium chrysotoxum genome enhances the understanding of orchid evolution.</title>
        <authorList>
            <person name="Zhang Y."/>
            <person name="Zhang G.Q."/>
            <person name="Zhang D."/>
            <person name="Liu X.D."/>
            <person name="Xu X.Y."/>
            <person name="Sun W.H."/>
            <person name="Yu X."/>
            <person name="Zhu X."/>
            <person name="Wang Z.W."/>
            <person name="Zhao X."/>
            <person name="Zhong W.Y."/>
            <person name="Chen H."/>
            <person name="Yin W.L."/>
            <person name="Huang T."/>
            <person name="Niu S.C."/>
            <person name="Liu Z.J."/>
        </authorList>
    </citation>
    <scope>NUCLEOTIDE SEQUENCE [LARGE SCALE GENOMIC DNA]</scope>
    <source>
        <strain evidence="1">Lindl</strain>
    </source>
</reference>
<gene>
    <name evidence="1" type="ORF">IEQ34_005297</name>
</gene>
<evidence type="ECO:0000313" key="1">
    <source>
        <dbReference type="EMBL" id="KAH0465194.1"/>
    </source>
</evidence>
<accession>A0AAV7GUM6</accession>
<sequence>MWMLPYFYRMRPLSGGFRDPKGRFLLDFGFNGLYWDISRQKFLAIQSLNVIMQDWMLDYEGIIIEGDNANIINFLHSLVKKSGGVVVGNGMEEVDFLKEFKHNENTSPNIGILSHDERLMSSAINPLKLLANQMAVSLGEALSFPNGFNTAASSSSLLYSSSSAESSNNPSSASALCLRDFTSNIPLTGLSCSFAAAMNSLGHVVLSNCSHPSDLLKELDSSFQISAVAFSFAGSYN</sequence>
<organism evidence="1 2">
    <name type="scientific">Dendrobium chrysotoxum</name>
    <name type="common">Orchid</name>
    <dbReference type="NCBI Taxonomy" id="161865"/>
    <lineage>
        <taxon>Eukaryota</taxon>
        <taxon>Viridiplantae</taxon>
        <taxon>Streptophyta</taxon>
        <taxon>Embryophyta</taxon>
        <taxon>Tracheophyta</taxon>
        <taxon>Spermatophyta</taxon>
        <taxon>Magnoliopsida</taxon>
        <taxon>Liliopsida</taxon>
        <taxon>Asparagales</taxon>
        <taxon>Orchidaceae</taxon>
        <taxon>Epidendroideae</taxon>
        <taxon>Malaxideae</taxon>
        <taxon>Dendrobiinae</taxon>
        <taxon>Dendrobium</taxon>
    </lineage>
</organism>
<keyword evidence="2" id="KW-1185">Reference proteome</keyword>
<name>A0AAV7GUM6_DENCH</name>
<evidence type="ECO:0000313" key="2">
    <source>
        <dbReference type="Proteomes" id="UP000775213"/>
    </source>
</evidence>
<dbReference type="EMBL" id="JAGFBR010000006">
    <property type="protein sequence ID" value="KAH0465194.1"/>
    <property type="molecule type" value="Genomic_DNA"/>
</dbReference>
<protein>
    <recommendedName>
        <fullName evidence="3">RNase H type-1 domain-containing protein</fullName>
    </recommendedName>
</protein>
<proteinExistence type="predicted"/>
<dbReference type="AlphaFoldDB" id="A0AAV7GUM6"/>